<organism evidence="1 2">
    <name type="scientific">Brevibacillus thermoruber</name>
    <dbReference type="NCBI Taxonomy" id="33942"/>
    <lineage>
        <taxon>Bacteria</taxon>
        <taxon>Bacillati</taxon>
        <taxon>Bacillota</taxon>
        <taxon>Bacilli</taxon>
        <taxon>Bacillales</taxon>
        <taxon>Paenibacillaceae</taxon>
        <taxon>Brevibacillus</taxon>
    </lineage>
</organism>
<dbReference type="Pfam" id="PF13826">
    <property type="entry name" value="Monooxy_af470-like"/>
    <property type="match status" value="1"/>
</dbReference>
<dbReference type="RefSeq" id="WP_029100087.1">
    <property type="nucleotide sequence ID" value="NZ_JAPYYP010000004.1"/>
</dbReference>
<evidence type="ECO:0000313" key="1">
    <source>
        <dbReference type="EMBL" id="MDA5107750.1"/>
    </source>
</evidence>
<dbReference type="AlphaFoldDB" id="A0A9X3Z2L8"/>
<keyword evidence="2" id="KW-1185">Reference proteome</keyword>
<comment type="caution">
    <text evidence="1">The sequence shown here is derived from an EMBL/GenBank/DDBJ whole genome shotgun (WGS) entry which is preliminary data.</text>
</comment>
<evidence type="ECO:0000313" key="2">
    <source>
        <dbReference type="Proteomes" id="UP001151071"/>
    </source>
</evidence>
<proteinExistence type="predicted"/>
<protein>
    <submittedName>
        <fullName evidence="1">DUF4188 domain-containing protein</fullName>
    </submittedName>
</protein>
<accession>A0A9X3Z2L8</accession>
<dbReference type="EMBL" id="JAPYYP010000004">
    <property type="protein sequence ID" value="MDA5107750.1"/>
    <property type="molecule type" value="Genomic_DNA"/>
</dbReference>
<sequence>MSTSIHKGAFTAKTEDGFVVFIIGVRLNKLSGFFKWISAIQAMTPMLKELYQNPELGFLQETTVIGWRTVTTIQYWKSYEHLEAYTYGTTHSKAMKMFYQKIEKSGAVGLYHETYKVEKNESLYINMPIYGLAKAFSHVRITNELNTARKRMERTSFFE</sequence>
<dbReference type="Proteomes" id="UP001151071">
    <property type="component" value="Unassembled WGS sequence"/>
</dbReference>
<name>A0A9X3Z2L8_9BACL</name>
<gene>
    <name evidence="1" type="ORF">O3V59_05210</name>
</gene>
<dbReference type="InterPro" id="IPR025444">
    <property type="entry name" value="Monooxy_af470"/>
</dbReference>
<reference evidence="1" key="1">
    <citation type="submission" date="2022-12" db="EMBL/GenBank/DDBJ databases">
        <title>Draft genome sequence of the thermophilic strain Brevibacillus thermoruber HT42, isolated from Los Humeros, Puebla, Mexico, with biotechnological potential.</title>
        <authorList>
            <person name="Lara Sanchez J."/>
            <person name="Solis Palacios R."/>
            <person name="Bustos Baena A.S."/>
            <person name="Ruz Baez A.E."/>
            <person name="Espinosa Luna G."/>
            <person name="Oliart Ros R.M."/>
        </authorList>
    </citation>
    <scope>NUCLEOTIDE SEQUENCE</scope>
    <source>
        <strain evidence="1">HT42</strain>
    </source>
</reference>